<dbReference type="AlphaFoldDB" id="D1QTV8"/>
<dbReference type="HOGENOM" id="CLU_3203590_0_0_10"/>
<reference evidence="1 2" key="1">
    <citation type="submission" date="2009-11" db="EMBL/GenBank/DDBJ databases">
        <authorList>
            <person name="Weinstock G."/>
            <person name="Sodergren E."/>
            <person name="Clifton S."/>
            <person name="Fulton L."/>
            <person name="Fulton B."/>
            <person name="Courtney L."/>
            <person name="Fronick C."/>
            <person name="Harrison M."/>
            <person name="Strong C."/>
            <person name="Farmer C."/>
            <person name="Delahaunty K."/>
            <person name="Markovic C."/>
            <person name="Hall O."/>
            <person name="Minx P."/>
            <person name="Tomlinson C."/>
            <person name="Mitreva M."/>
            <person name="Nelson J."/>
            <person name="Hou S."/>
            <person name="Wollam A."/>
            <person name="Pepin K.H."/>
            <person name="Johnson M."/>
            <person name="Bhonagiri V."/>
            <person name="Nash W.E."/>
            <person name="Warren W."/>
            <person name="Chinwalla A."/>
            <person name="Mardis E.R."/>
            <person name="Wilson R.K."/>
        </authorList>
    </citation>
    <scope>NUCLEOTIDE SEQUENCE [LARGE SCALE GENOMIC DNA]</scope>
    <source>
        <strain evidence="1 2">F0302</strain>
    </source>
</reference>
<proteinExistence type="predicted"/>
<name>D1QTV8_9BACT</name>
<evidence type="ECO:0000313" key="1">
    <source>
        <dbReference type="EMBL" id="EFB31288.1"/>
    </source>
</evidence>
<dbReference type="Proteomes" id="UP000004079">
    <property type="component" value="Unassembled WGS sequence"/>
</dbReference>
<accession>D1QTV8</accession>
<dbReference type="EMBL" id="ACUZ02000039">
    <property type="protein sequence ID" value="EFB31288.1"/>
    <property type="molecule type" value="Genomic_DNA"/>
</dbReference>
<comment type="caution">
    <text evidence="1">The sequence shown here is derived from an EMBL/GenBank/DDBJ whole genome shotgun (WGS) entry which is preliminary data.</text>
</comment>
<evidence type="ECO:0000313" key="2">
    <source>
        <dbReference type="Proteomes" id="UP000004079"/>
    </source>
</evidence>
<protein>
    <submittedName>
        <fullName evidence="1">Uncharacterized protein</fullName>
    </submittedName>
</protein>
<gene>
    <name evidence="1" type="ORF">HMPREF0971_02439</name>
</gene>
<organism evidence="1 2">
    <name type="scientific">Segatella oris F0302</name>
    <dbReference type="NCBI Taxonomy" id="649760"/>
    <lineage>
        <taxon>Bacteria</taxon>
        <taxon>Pseudomonadati</taxon>
        <taxon>Bacteroidota</taxon>
        <taxon>Bacteroidia</taxon>
        <taxon>Bacteroidales</taxon>
        <taxon>Prevotellaceae</taxon>
        <taxon>Segatella</taxon>
    </lineage>
</organism>
<sequence length="45" mass="5415">MMKQIERHVFVAALAMVLKAIKRPCDADWFSGLRRMKIQLRHMTW</sequence>